<dbReference type="InterPro" id="IPR051940">
    <property type="entry name" value="Chitin_bind-dev_reg"/>
</dbReference>
<feature type="domain" description="Chitin-binding type-2" evidence="7">
    <location>
        <begin position="117"/>
        <end position="175"/>
    </location>
</feature>
<evidence type="ECO:0000256" key="4">
    <source>
        <dbReference type="ARBA" id="ARBA00023157"/>
    </source>
</evidence>
<feature type="compositionally biased region" description="Pro residues" evidence="6">
    <location>
        <begin position="98"/>
        <end position="116"/>
    </location>
</feature>
<proteinExistence type="predicted"/>
<comment type="caution">
    <text evidence="8">The sequence shown here is derived from an EMBL/GenBank/DDBJ whole genome shotgun (WGS) entry which is preliminary data.</text>
</comment>
<evidence type="ECO:0000313" key="8">
    <source>
        <dbReference type="EMBL" id="KAJ8970585.1"/>
    </source>
</evidence>
<sequence>MNFITDALDPLCPYPSDDLTFFPDPNDCSQYYQCYQGNKQLMRCPANFFWNFDYGYCDYLQNVDCTKNNDPTAVPKTTTTTTTTTTPRPTTSGTTTRTPPPTPPTPPPSPTTPTPGFPQCSIDENDGHFFVDPEDCSRYYECNKGETIRGQCPPGTLWSEELLTCDFAEHVICKN</sequence>
<accession>A0AAV8ZVS1</accession>
<name>A0AAV8ZVS1_9CUCU</name>
<protein>
    <recommendedName>
        <fullName evidence="7">Chitin-binding type-2 domain-containing protein</fullName>
    </recommendedName>
</protein>
<keyword evidence="3" id="KW-0677">Repeat</keyword>
<gene>
    <name evidence="8" type="ORF">NQ314_001118</name>
</gene>
<dbReference type="Gene3D" id="2.170.140.10">
    <property type="entry name" value="Chitin binding domain"/>
    <property type="match status" value="2"/>
</dbReference>
<dbReference type="GO" id="GO:0008061">
    <property type="term" value="F:chitin binding"/>
    <property type="evidence" value="ECO:0007669"/>
    <property type="project" value="UniProtKB-KW"/>
</dbReference>
<keyword evidence="9" id="KW-1185">Reference proteome</keyword>
<evidence type="ECO:0000256" key="1">
    <source>
        <dbReference type="ARBA" id="ARBA00022669"/>
    </source>
</evidence>
<dbReference type="Proteomes" id="UP001162156">
    <property type="component" value="Unassembled WGS sequence"/>
</dbReference>
<evidence type="ECO:0000256" key="6">
    <source>
        <dbReference type="SAM" id="MobiDB-lite"/>
    </source>
</evidence>
<evidence type="ECO:0000259" key="7">
    <source>
        <dbReference type="PROSITE" id="PS50940"/>
    </source>
</evidence>
<dbReference type="PANTHER" id="PTHR23301:SF0">
    <property type="entry name" value="CHITIN-BINDING TYPE-2 DOMAIN-CONTAINING PROTEIN-RELATED"/>
    <property type="match status" value="1"/>
</dbReference>
<evidence type="ECO:0000256" key="3">
    <source>
        <dbReference type="ARBA" id="ARBA00022737"/>
    </source>
</evidence>
<feature type="region of interest" description="Disordered" evidence="6">
    <location>
        <begin position="68"/>
        <end position="118"/>
    </location>
</feature>
<reference evidence="8" key="1">
    <citation type="journal article" date="2023" name="Insect Mol. Biol.">
        <title>Genome sequencing provides insights into the evolution of gene families encoding plant cell wall-degrading enzymes in longhorned beetles.</title>
        <authorList>
            <person name="Shin N.R."/>
            <person name="Okamura Y."/>
            <person name="Kirsch R."/>
            <person name="Pauchet Y."/>
        </authorList>
    </citation>
    <scope>NUCLEOTIDE SEQUENCE</scope>
    <source>
        <strain evidence="8">RBIC_L_NR</strain>
    </source>
</reference>
<keyword evidence="4" id="KW-1015">Disulfide bond</keyword>
<dbReference type="Pfam" id="PF01607">
    <property type="entry name" value="CBM_14"/>
    <property type="match status" value="2"/>
</dbReference>
<dbReference type="AlphaFoldDB" id="A0AAV8ZVS1"/>
<evidence type="ECO:0000256" key="2">
    <source>
        <dbReference type="ARBA" id="ARBA00022729"/>
    </source>
</evidence>
<evidence type="ECO:0000313" key="9">
    <source>
        <dbReference type="Proteomes" id="UP001162156"/>
    </source>
</evidence>
<evidence type="ECO:0000256" key="5">
    <source>
        <dbReference type="ARBA" id="ARBA00023180"/>
    </source>
</evidence>
<dbReference type="SMART" id="SM00494">
    <property type="entry name" value="ChtBD2"/>
    <property type="match status" value="2"/>
</dbReference>
<dbReference type="EMBL" id="JANEYF010000334">
    <property type="protein sequence ID" value="KAJ8970585.1"/>
    <property type="molecule type" value="Genomic_DNA"/>
</dbReference>
<keyword evidence="1" id="KW-0147">Chitin-binding</keyword>
<dbReference type="InterPro" id="IPR036508">
    <property type="entry name" value="Chitin-bd_dom_sf"/>
</dbReference>
<dbReference type="InterPro" id="IPR002557">
    <property type="entry name" value="Chitin-bd_dom"/>
</dbReference>
<organism evidence="8 9">
    <name type="scientific">Rhamnusium bicolor</name>
    <dbReference type="NCBI Taxonomy" id="1586634"/>
    <lineage>
        <taxon>Eukaryota</taxon>
        <taxon>Metazoa</taxon>
        <taxon>Ecdysozoa</taxon>
        <taxon>Arthropoda</taxon>
        <taxon>Hexapoda</taxon>
        <taxon>Insecta</taxon>
        <taxon>Pterygota</taxon>
        <taxon>Neoptera</taxon>
        <taxon>Endopterygota</taxon>
        <taxon>Coleoptera</taxon>
        <taxon>Polyphaga</taxon>
        <taxon>Cucujiformia</taxon>
        <taxon>Chrysomeloidea</taxon>
        <taxon>Cerambycidae</taxon>
        <taxon>Lepturinae</taxon>
        <taxon>Rhagiini</taxon>
        <taxon>Rhamnusium</taxon>
    </lineage>
</organism>
<dbReference type="PROSITE" id="PS50940">
    <property type="entry name" value="CHIT_BIND_II"/>
    <property type="match status" value="2"/>
</dbReference>
<feature type="domain" description="Chitin-binding type-2" evidence="7">
    <location>
        <begin position="9"/>
        <end position="67"/>
    </location>
</feature>
<dbReference type="PANTHER" id="PTHR23301">
    <property type="entry name" value="CHITIN BINDING PERITROPHIN-A"/>
    <property type="match status" value="1"/>
</dbReference>
<feature type="compositionally biased region" description="Low complexity" evidence="6">
    <location>
        <begin position="77"/>
        <end position="97"/>
    </location>
</feature>
<dbReference type="SUPFAM" id="SSF57625">
    <property type="entry name" value="Invertebrate chitin-binding proteins"/>
    <property type="match status" value="2"/>
</dbReference>
<dbReference type="GO" id="GO:0005576">
    <property type="term" value="C:extracellular region"/>
    <property type="evidence" value="ECO:0007669"/>
    <property type="project" value="InterPro"/>
</dbReference>
<keyword evidence="2" id="KW-0732">Signal</keyword>
<keyword evidence="5" id="KW-0325">Glycoprotein</keyword>